<reference evidence="2" key="1">
    <citation type="journal article" date="2021" name="IMA Fungus">
        <title>Genomic characterization of three marine fungi, including Emericellopsis atlantica sp. nov. with signatures of a generalist lifestyle and marine biomass degradation.</title>
        <authorList>
            <person name="Hagestad O.C."/>
            <person name="Hou L."/>
            <person name="Andersen J.H."/>
            <person name="Hansen E.H."/>
            <person name="Altermark B."/>
            <person name="Li C."/>
            <person name="Kuhnert E."/>
            <person name="Cox R.J."/>
            <person name="Crous P.W."/>
            <person name="Spatafora J.W."/>
            <person name="Lail K."/>
            <person name="Amirebrahimi M."/>
            <person name="Lipzen A."/>
            <person name="Pangilinan J."/>
            <person name="Andreopoulos W."/>
            <person name="Hayes R.D."/>
            <person name="Ng V."/>
            <person name="Grigoriev I.V."/>
            <person name="Jackson S.A."/>
            <person name="Sutton T.D.S."/>
            <person name="Dobson A.D.W."/>
            <person name="Rama T."/>
        </authorList>
    </citation>
    <scope>NUCLEOTIDE SEQUENCE</scope>
    <source>
        <strain evidence="2">TRa018bII</strain>
    </source>
</reference>
<dbReference type="PANTHER" id="PTHR31793:SF39">
    <property type="entry name" value="THIOESTERASE_THIOL ESTER DEHYDRASE-ISOMERASE"/>
    <property type="match status" value="1"/>
</dbReference>
<protein>
    <submittedName>
        <fullName evidence="2">Thioesterase-like superfamily-domain-containing protein</fullName>
    </submittedName>
</protein>
<dbReference type="GO" id="GO:0047617">
    <property type="term" value="F:fatty acyl-CoA hydrolase activity"/>
    <property type="evidence" value="ECO:0007669"/>
    <property type="project" value="TreeGrafter"/>
</dbReference>
<dbReference type="SUPFAM" id="SSF54637">
    <property type="entry name" value="Thioesterase/thiol ester dehydrase-isomerase"/>
    <property type="match status" value="1"/>
</dbReference>
<dbReference type="PANTHER" id="PTHR31793">
    <property type="entry name" value="4-HYDROXYBENZOYL-COA THIOESTERASE FAMILY MEMBER"/>
    <property type="match status" value="1"/>
</dbReference>
<evidence type="ECO:0000313" key="2">
    <source>
        <dbReference type="EMBL" id="KAG9228217.1"/>
    </source>
</evidence>
<evidence type="ECO:0000313" key="3">
    <source>
        <dbReference type="Proteomes" id="UP000824998"/>
    </source>
</evidence>
<proteinExistence type="predicted"/>
<dbReference type="Gene3D" id="3.10.129.10">
    <property type="entry name" value="Hotdog Thioesterase"/>
    <property type="match status" value="1"/>
</dbReference>
<organism evidence="2 3">
    <name type="scientific">Amylocarpus encephaloides</name>
    <dbReference type="NCBI Taxonomy" id="45428"/>
    <lineage>
        <taxon>Eukaryota</taxon>
        <taxon>Fungi</taxon>
        <taxon>Dikarya</taxon>
        <taxon>Ascomycota</taxon>
        <taxon>Pezizomycotina</taxon>
        <taxon>Leotiomycetes</taxon>
        <taxon>Helotiales</taxon>
        <taxon>Helotiales incertae sedis</taxon>
        <taxon>Amylocarpus</taxon>
    </lineage>
</organism>
<dbReference type="Proteomes" id="UP000824998">
    <property type="component" value="Unassembled WGS sequence"/>
</dbReference>
<keyword evidence="3" id="KW-1185">Reference proteome</keyword>
<comment type="caution">
    <text evidence="2">The sequence shown here is derived from an EMBL/GenBank/DDBJ whole genome shotgun (WGS) entry which is preliminary data.</text>
</comment>
<name>A0A9P7Y7C0_9HELO</name>
<dbReference type="InterPro" id="IPR050563">
    <property type="entry name" value="4-hydroxybenzoyl-CoA_TE"/>
</dbReference>
<dbReference type="EMBL" id="MU252017">
    <property type="protein sequence ID" value="KAG9228217.1"/>
    <property type="molecule type" value="Genomic_DNA"/>
</dbReference>
<dbReference type="AlphaFoldDB" id="A0A9P7Y7C0"/>
<dbReference type="OrthoDB" id="5538558at2759"/>
<accession>A0A9P7Y7C0</accession>
<dbReference type="Pfam" id="PF13279">
    <property type="entry name" value="4HBT_2"/>
    <property type="match status" value="1"/>
</dbReference>
<dbReference type="InterPro" id="IPR029069">
    <property type="entry name" value="HotDog_dom_sf"/>
</dbReference>
<evidence type="ECO:0000256" key="1">
    <source>
        <dbReference type="SAM" id="MobiDB-lite"/>
    </source>
</evidence>
<sequence>MRAPSRRKALLHDVRAQRRRTLSTPANPHGPTQTSANPPTPSPSSRWLSDTKARIGRCIMFGVDSKHMGGGVGMCKILAKEWRELIAGRDGYLVADNRAGLLKQNVVWGEQDSMGHVNNVTYIRYAESARVEWARKYALHMDPGHKKQWSELWTSRGDGFILRSIKTDFKFPMTWPDKVSVFHKLSSLPSPTDSHFNLDVLIVSERRQRVAARCEEDIVIYDYKKGKKVPLRPFMIEAFKKTWEEQEKEKSRVMERISNIDGALKGWEKQTWDRSDAVEDMGGNAQ</sequence>
<dbReference type="CDD" id="cd00586">
    <property type="entry name" value="4HBT"/>
    <property type="match status" value="1"/>
</dbReference>
<gene>
    <name evidence="2" type="ORF">BJ875DRAFT_389875</name>
</gene>
<feature type="region of interest" description="Disordered" evidence="1">
    <location>
        <begin position="1"/>
        <end position="48"/>
    </location>
</feature>